<evidence type="ECO:0000256" key="2">
    <source>
        <dbReference type="ARBA" id="ARBA00009997"/>
    </source>
</evidence>
<proteinExistence type="inferred from homology"/>
<evidence type="ECO:0000256" key="8">
    <source>
        <dbReference type="HAMAP-Rule" id="MF_00490"/>
    </source>
</evidence>
<dbReference type="PANTHER" id="PTHR37311:SF1">
    <property type="entry name" value="2-PHOSPHOSULFOLACTATE PHOSPHATASE-RELATED"/>
    <property type="match status" value="1"/>
</dbReference>
<dbReference type="GO" id="GO:0050545">
    <property type="term" value="F:sulfopyruvate decarboxylase activity"/>
    <property type="evidence" value="ECO:0007669"/>
    <property type="project" value="TreeGrafter"/>
</dbReference>
<dbReference type="SUPFAM" id="SSF142823">
    <property type="entry name" value="ComB-like"/>
    <property type="match status" value="1"/>
</dbReference>
<dbReference type="InterPro" id="IPR005238">
    <property type="entry name" value="ComB-like"/>
</dbReference>
<evidence type="ECO:0000256" key="3">
    <source>
        <dbReference type="ARBA" id="ARBA00012953"/>
    </source>
</evidence>
<evidence type="ECO:0000256" key="7">
    <source>
        <dbReference type="ARBA" id="ARBA00033711"/>
    </source>
</evidence>
<dbReference type="AlphaFoldDB" id="A0A2S6FYY7"/>
<comment type="similarity">
    <text evidence="2 8">Belongs to the ComB family.</text>
</comment>
<dbReference type="STRING" id="37659.GCA_000703125_00858"/>
<evidence type="ECO:0000256" key="1">
    <source>
        <dbReference type="ARBA" id="ARBA00001946"/>
    </source>
</evidence>
<keyword evidence="5 8" id="KW-0378">Hydrolase</keyword>
<comment type="catalytic activity">
    <reaction evidence="7 8">
        <text>(2R)-O-phospho-3-sulfolactate + H2O = (2R)-3-sulfolactate + phosphate</text>
        <dbReference type="Rhea" id="RHEA:23416"/>
        <dbReference type="ChEBI" id="CHEBI:15377"/>
        <dbReference type="ChEBI" id="CHEBI:15597"/>
        <dbReference type="ChEBI" id="CHEBI:43474"/>
        <dbReference type="ChEBI" id="CHEBI:58738"/>
        <dbReference type="EC" id="3.1.3.71"/>
    </reaction>
</comment>
<dbReference type="HAMAP" id="MF_00490">
    <property type="entry name" value="ComB"/>
    <property type="match status" value="1"/>
</dbReference>
<accession>A0A2S6FYY7</accession>
<keyword evidence="6 8" id="KW-0460">Magnesium</keyword>
<comment type="caution">
    <text evidence="9">The sequence shown here is derived from an EMBL/GenBank/DDBJ whole genome shotgun (WGS) entry which is preliminary data.</text>
</comment>
<dbReference type="GO" id="GO:0050532">
    <property type="term" value="F:2-phosphosulfolactate phosphatase activity"/>
    <property type="evidence" value="ECO:0007669"/>
    <property type="project" value="UniProtKB-UniRule"/>
</dbReference>
<evidence type="ECO:0000256" key="5">
    <source>
        <dbReference type="ARBA" id="ARBA00022801"/>
    </source>
</evidence>
<protein>
    <recommendedName>
        <fullName evidence="4 8">Probable 2-phosphosulfolactate phosphatase</fullName>
        <ecNumber evidence="3 8">3.1.3.71</ecNumber>
    </recommendedName>
</protein>
<sequence>MKIDLIISADYIKDKIIEGKTVVVIDILRATSVIITALNNGCSEVIPVLTVEEAFELSKHSRKDYILGGEREALKIEGFDFSNSPLDYNKEVVDGKTVILTTSNGTRAIKGCSSAKSIYIGAMINAKYVAKRIIEEGRDVVFVNSGTKGQFSMDDFICAGYMINYILNEGSAEVSDIAKTADYVYKNNKDIYSFVKDATHYDVLKSLELNKDLDYCIKKDIIKIVPEYKDGLIK</sequence>
<evidence type="ECO:0000313" key="9">
    <source>
        <dbReference type="EMBL" id="PPK48786.1"/>
    </source>
</evidence>
<dbReference type="Gene3D" id="3.90.1560.10">
    <property type="entry name" value="ComB-like"/>
    <property type="match status" value="1"/>
</dbReference>
<dbReference type="EMBL" id="PTIS01000004">
    <property type="protein sequence ID" value="PPK48786.1"/>
    <property type="molecule type" value="Genomic_DNA"/>
</dbReference>
<dbReference type="RefSeq" id="WP_104409518.1">
    <property type="nucleotide sequence ID" value="NZ_PTIS01000004.1"/>
</dbReference>
<dbReference type="OrthoDB" id="4913at2"/>
<dbReference type="EC" id="3.1.3.71" evidence="3 8"/>
<dbReference type="PANTHER" id="PTHR37311">
    <property type="entry name" value="2-PHOSPHOSULFOLACTATE PHOSPHATASE-RELATED"/>
    <property type="match status" value="1"/>
</dbReference>
<dbReference type="InterPro" id="IPR036702">
    <property type="entry name" value="ComB-like_sf"/>
</dbReference>
<dbReference type="NCBIfam" id="NF002055">
    <property type="entry name" value="PRK00886.1-4"/>
    <property type="match status" value="1"/>
</dbReference>
<evidence type="ECO:0000256" key="4">
    <source>
        <dbReference type="ARBA" id="ARBA00021948"/>
    </source>
</evidence>
<dbReference type="GO" id="GO:0000287">
    <property type="term" value="F:magnesium ion binding"/>
    <property type="evidence" value="ECO:0007669"/>
    <property type="project" value="UniProtKB-UniRule"/>
</dbReference>
<reference evidence="9 10" key="1">
    <citation type="submission" date="2018-02" db="EMBL/GenBank/DDBJ databases">
        <title>Genomic Encyclopedia of Archaeal and Bacterial Type Strains, Phase II (KMG-II): from individual species to whole genera.</title>
        <authorList>
            <person name="Goeker M."/>
        </authorList>
    </citation>
    <scope>NUCLEOTIDE SEQUENCE [LARGE SCALE GENOMIC DNA]</scope>
    <source>
        <strain evidence="9 10">DSM 15099</strain>
    </source>
</reference>
<comment type="cofactor">
    <cofactor evidence="1 8">
        <name>Mg(2+)</name>
        <dbReference type="ChEBI" id="CHEBI:18420"/>
    </cofactor>
</comment>
<evidence type="ECO:0000313" key="10">
    <source>
        <dbReference type="Proteomes" id="UP000239863"/>
    </source>
</evidence>
<evidence type="ECO:0000256" key="6">
    <source>
        <dbReference type="ARBA" id="ARBA00022842"/>
    </source>
</evidence>
<dbReference type="FunFam" id="3.90.1560.10:FF:000001">
    <property type="entry name" value="Probable 2-phosphosulfolactate phosphatase"/>
    <property type="match status" value="1"/>
</dbReference>
<gene>
    <name evidence="8" type="primary">comB</name>
    <name evidence="9" type="ORF">BD821_10445</name>
</gene>
<organism evidence="9 10">
    <name type="scientific">Clostridium algidicarnis DSM 15099</name>
    <dbReference type="NCBI Taxonomy" id="1121295"/>
    <lineage>
        <taxon>Bacteria</taxon>
        <taxon>Bacillati</taxon>
        <taxon>Bacillota</taxon>
        <taxon>Clostridia</taxon>
        <taxon>Eubacteriales</taxon>
        <taxon>Clostridiaceae</taxon>
        <taxon>Clostridium</taxon>
    </lineage>
</organism>
<dbReference type="Pfam" id="PF04029">
    <property type="entry name" value="2-ph_phosp"/>
    <property type="match status" value="1"/>
</dbReference>
<dbReference type="Proteomes" id="UP000239863">
    <property type="component" value="Unassembled WGS sequence"/>
</dbReference>
<name>A0A2S6FYY7_9CLOT</name>